<comment type="caution">
    <text evidence="1">The sequence shown here is derived from an EMBL/GenBank/DDBJ whole genome shotgun (WGS) entry which is preliminary data.</text>
</comment>
<organism evidence="1 2">
    <name type="scientific">Vespula germanica</name>
    <name type="common">German yellow jacket</name>
    <name type="synonym">Paravespula germanica</name>
    <dbReference type="NCBI Taxonomy" id="30212"/>
    <lineage>
        <taxon>Eukaryota</taxon>
        <taxon>Metazoa</taxon>
        <taxon>Ecdysozoa</taxon>
        <taxon>Arthropoda</taxon>
        <taxon>Hexapoda</taxon>
        <taxon>Insecta</taxon>
        <taxon>Pterygota</taxon>
        <taxon>Neoptera</taxon>
        <taxon>Endopterygota</taxon>
        <taxon>Hymenoptera</taxon>
        <taxon>Apocrita</taxon>
        <taxon>Aculeata</taxon>
        <taxon>Vespoidea</taxon>
        <taxon>Vespidae</taxon>
        <taxon>Vespinae</taxon>
        <taxon>Vespula</taxon>
    </lineage>
</organism>
<dbReference type="Proteomes" id="UP000617340">
    <property type="component" value="Unassembled WGS sequence"/>
</dbReference>
<proteinExistence type="predicted"/>
<protein>
    <submittedName>
        <fullName evidence="1">Uncharacterized protein</fullName>
    </submittedName>
</protein>
<keyword evidence="2" id="KW-1185">Reference proteome</keyword>
<evidence type="ECO:0000313" key="1">
    <source>
        <dbReference type="EMBL" id="KAF7409639.1"/>
    </source>
</evidence>
<reference evidence="1" key="1">
    <citation type="journal article" date="2020" name="G3 (Bethesda)">
        <title>High-Quality Assemblies for Three Invasive Social Wasps from the &lt;i&gt;Vespula&lt;/i&gt; Genus.</title>
        <authorList>
            <person name="Harrop T.W.R."/>
            <person name="Guhlin J."/>
            <person name="McLaughlin G.M."/>
            <person name="Permina E."/>
            <person name="Stockwell P."/>
            <person name="Gilligan J."/>
            <person name="Le Lec M.F."/>
            <person name="Gruber M.A.M."/>
            <person name="Quinn O."/>
            <person name="Lovegrove M."/>
            <person name="Duncan E.J."/>
            <person name="Remnant E.J."/>
            <person name="Van Eeckhoven J."/>
            <person name="Graham B."/>
            <person name="Knapp R.A."/>
            <person name="Langford K.W."/>
            <person name="Kronenberg Z."/>
            <person name="Press M.O."/>
            <person name="Eacker S.M."/>
            <person name="Wilson-Rankin E.E."/>
            <person name="Purcell J."/>
            <person name="Lester P.J."/>
            <person name="Dearden P.K."/>
        </authorList>
    </citation>
    <scope>NUCLEOTIDE SEQUENCE</scope>
    <source>
        <strain evidence="1">Linc-1</strain>
    </source>
</reference>
<dbReference type="AlphaFoldDB" id="A0A834NJ11"/>
<dbReference type="EMBL" id="JACSDZ010000003">
    <property type="protein sequence ID" value="KAF7409639.1"/>
    <property type="molecule type" value="Genomic_DNA"/>
</dbReference>
<evidence type="ECO:0000313" key="2">
    <source>
        <dbReference type="Proteomes" id="UP000617340"/>
    </source>
</evidence>
<accession>A0A834NJ11</accession>
<gene>
    <name evidence="1" type="ORF">HZH68_004020</name>
</gene>
<name>A0A834NJ11_VESGE</name>
<sequence length="108" mass="12205">MKIREENEPLNTYISDEISYICILNKSYIVLGDLGGLNAAERDVSELIMKTAIDQGSIDGIFNFSVSLKDSICRNQTSETFEESFKEKTRAAKCLGEETRKFCQNFCS</sequence>